<protein>
    <submittedName>
        <fullName evidence="1">Uncharacterized protein</fullName>
    </submittedName>
</protein>
<dbReference type="EMBL" id="CP036274">
    <property type="protein sequence ID" value="QDU30561.1"/>
    <property type="molecule type" value="Genomic_DNA"/>
</dbReference>
<reference evidence="1 2" key="1">
    <citation type="submission" date="2019-02" db="EMBL/GenBank/DDBJ databases">
        <title>Deep-cultivation of Planctomycetes and their phenomic and genomic characterization uncovers novel biology.</title>
        <authorList>
            <person name="Wiegand S."/>
            <person name="Jogler M."/>
            <person name="Boedeker C."/>
            <person name="Pinto D."/>
            <person name="Vollmers J."/>
            <person name="Rivas-Marin E."/>
            <person name="Kohn T."/>
            <person name="Peeters S.H."/>
            <person name="Heuer A."/>
            <person name="Rast P."/>
            <person name="Oberbeckmann S."/>
            <person name="Bunk B."/>
            <person name="Jeske O."/>
            <person name="Meyerdierks A."/>
            <person name="Storesund J.E."/>
            <person name="Kallscheuer N."/>
            <person name="Luecker S."/>
            <person name="Lage O.M."/>
            <person name="Pohl T."/>
            <person name="Merkel B.J."/>
            <person name="Hornburger P."/>
            <person name="Mueller R.-W."/>
            <person name="Bruemmer F."/>
            <person name="Labrenz M."/>
            <person name="Spormann A.M."/>
            <person name="Op den Camp H."/>
            <person name="Overmann J."/>
            <person name="Amann R."/>
            <person name="Jetten M.S.M."/>
            <person name="Mascher T."/>
            <person name="Medema M.H."/>
            <person name="Devos D.P."/>
            <person name="Kaster A.-K."/>
            <person name="Ovreas L."/>
            <person name="Rohde M."/>
            <person name="Galperin M.Y."/>
            <person name="Jogler C."/>
        </authorList>
    </citation>
    <scope>NUCLEOTIDE SEQUENCE [LARGE SCALE GENOMIC DNA]</scope>
    <source>
        <strain evidence="1 2">ETA_A8</strain>
    </source>
</reference>
<dbReference type="Proteomes" id="UP000315017">
    <property type="component" value="Chromosome"/>
</dbReference>
<dbReference type="AlphaFoldDB" id="A0A517YK10"/>
<dbReference type="KEGG" id="aagg:ETAA8_57070"/>
<keyword evidence="2" id="KW-1185">Reference proteome</keyword>
<gene>
    <name evidence="1" type="ORF">ETAA8_57070</name>
</gene>
<evidence type="ECO:0000313" key="1">
    <source>
        <dbReference type="EMBL" id="QDU30561.1"/>
    </source>
</evidence>
<dbReference type="OrthoDB" id="7678662at2"/>
<accession>A0A517YK10</accession>
<evidence type="ECO:0000313" key="2">
    <source>
        <dbReference type="Proteomes" id="UP000315017"/>
    </source>
</evidence>
<sequence length="145" mass="16588">MADTLILCLLLGTFAAFWIGLLNVIAVWAGWKELARRYPDDGSHEGQTFRFQSGAMNGLAKWSSPCNYGSCLNLRVCPAGLRIAVMFPFHFGHSPLFIPWSEFRQPTQKQVWHYFTFFEAVLGEPPFRRITLPSWIWDFQQEGAG</sequence>
<name>A0A517YK10_9BACT</name>
<proteinExistence type="predicted"/>
<dbReference type="RefSeq" id="WP_145096248.1">
    <property type="nucleotide sequence ID" value="NZ_CP036274.1"/>
</dbReference>
<organism evidence="1 2">
    <name type="scientific">Anatilimnocola aggregata</name>
    <dbReference type="NCBI Taxonomy" id="2528021"/>
    <lineage>
        <taxon>Bacteria</taxon>
        <taxon>Pseudomonadati</taxon>
        <taxon>Planctomycetota</taxon>
        <taxon>Planctomycetia</taxon>
        <taxon>Pirellulales</taxon>
        <taxon>Pirellulaceae</taxon>
        <taxon>Anatilimnocola</taxon>
    </lineage>
</organism>